<name>A0A8S1YM97_9CILI</name>
<dbReference type="EMBL" id="CAJJDO010000264">
    <property type="protein sequence ID" value="CAD8214873.1"/>
    <property type="molecule type" value="Genomic_DNA"/>
</dbReference>
<dbReference type="AlphaFoldDB" id="A0A8S1YM97"/>
<reference evidence="1" key="1">
    <citation type="submission" date="2021-01" db="EMBL/GenBank/DDBJ databases">
        <authorList>
            <consortium name="Genoscope - CEA"/>
            <person name="William W."/>
        </authorList>
    </citation>
    <scope>NUCLEOTIDE SEQUENCE</scope>
</reference>
<gene>
    <name evidence="1" type="ORF">PPENT_87.1.T2640002</name>
</gene>
<protein>
    <submittedName>
        <fullName evidence="1">Uncharacterized protein</fullName>
    </submittedName>
</protein>
<evidence type="ECO:0000313" key="2">
    <source>
        <dbReference type="Proteomes" id="UP000689195"/>
    </source>
</evidence>
<keyword evidence="2" id="KW-1185">Reference proteome</keyword>
<evidence type="ECO:0000313" key="1">
    <source>
        <dbReference type="EMBL" id="CAD8214873.1"/>
    </source>
</evidence>
<proteinExistence type="predicted"/>
<organism evidence="1 2">
    <name type="scientific">Paramecium pentaurelia</name>
    <dbReference type="NCBI Taxonomy" id="43138"/>
    <lineage>
        <taxon>Eukaryota</taxon>
        <taxon>Sar</taxon>
        <taxon>Alveolata</taxon>
        <taxon>Ciliophora</taxon>
        <taxon>Intramacronucleata</taxon>
        <taxon>Oligohymenophorea</taxon>
        <taxon>Peniculida</taxon>
        <taxon>Parameciidae</taxon>
        <taxon>Paramecium</taxon>
    </lineage>
</organism>
<sequence>MQGSFQEKEAIADIFDQVKDVDIQIFGVLLEIFRKEKVQDCIGYISDIGNQRQLKLQILQQVGNITQADTEQKLSLVREDMKQMTDVLKKLKDHDFNNKHFPLKKMKNLNYFQIITSRIINRSQNF</sequence>
<dbReference type="OrthoDB" id="312284at2759"/>
<dbReference type="Proteomes" id="UP000689195">
    <property type="component" value="Unassembled WGS sequence"/>
</dbReference>
<comment type="caution">
    <text evidence="1">The sequence shown here is derived from an EMBL/GenBank/DDBJ whole genome shotgun (WGS) entry which is preliminary data.</text>
</comment>
<accession>A0A8S1YM97</accession>